<proteinExistence type="predicted"/>
<accession>A0ABU2G9S3</accession>
<dbReference type="Proteomes" id="UP001257060">
    <property type="component" value="Unassembled WGS sequence"/>
</dbReference>
<comment type="caution">
    <text evidence="2">The sequence shown here is derived from an EMBL/GenBank/DDBJ whole genome shotgun (WGS) entry which is preliminary data.</text>
</comment>
<evidence type="ECO:0000313" key="3">
    <source>
        <dbReference type="Proteomes" id="UP001257060"/>
    </source>
</evidence>
<evidence type="ECO:0000256" key="1">
    <source>
        <dbReference type="SAM" id="MobiDB-lite"/>
    </source>
</evidence>
<organism evidence="2 3">
    <name type="scientific">Halogeometricum salsisoli</name>
    <dbReference type="NCBI Taxonomy" id="2950536"/>
    <lineage>
        <taxon>Archaea</taxon>
        <taxon>Methanobacteriati</taxon>
        <taxon>Methanobacteriota</taxon>
        <taxon>Stenosarchaea group</taxon>
        <taxon>Halobacteria</taxon>
        <taxon>Halobacteriales</taxon>
        <taxon>Haloferacaceae</taxon>
        <taxon>Halogeometricum</taxon>
    </lineage>
</organism>
<reference evidence="2 3" key="1">
    <citation type="submission" date="2022-06" db="EMBL/GenBank/DDBJ databases">
        <title>Halogeometricum sp. a new haloarchaeum isolate from saline soil.</title>
        <authorList>
            <person name="Strakova D."/>
            <person name="Galisteo C."/>
            <person name="Sanchez-Porro C."/>
            <person name="Ventosa A."/>
        </authorList>
    </citation>
    <scope>NUCLEOTIDE SEQUENCE [LARGE SCALE GENOMIC DNA]</scope>
    <source>
        <strain evidence="2 3">S1BR25-6</strain>
    </source>
</reference>
<feature type="region of interest" description="Disordered" evidence="1">
    <location>
        <begin position="260"/>
        <end position="292"/>
    </location>
</feature>
<gene>
    <name evidence="2" type="ORF">NDI76_02185</name>
</gene>
<sequence>MGFEMPLATEADDSCHAEIFKSWRSFSENFTDATRMHVVTYCDSPEFVLKLFDELGDLEVLEVVVGDVDDYRERLIDKPETADRLERLRCEGRLVIYLCETKEVHSKLYLIEYEAKPDTTVSAADESVSLADYGDSSSNDKPADSEVRVRIIVGSPNLSKNAWSNQTNMGVVYDTAKGSTLHTEFMGLYEEHRAYNNKGPFLEDLTERIELSGDDREKVINLYTEGKVGTTDELGEIHGKLADHIDSEVETVNLVLDDGSEAELPEDGSAVDTDADSDSEEESDSPISDAPKAQINLSLRGYDATTVDTVSKMKDFDATVSNDTLNLTPSAFHRYTKEVFSVPTMKLNDAEDRLKFHHDGQVYSMTSPPPADTTLINDALADMEAYFETVDNHGNSNNPTAVKAHMMEALLWFFWAPFANRQARFYRSHDVDLDKALPYLYVYGESNGGKGTFTEFALGMISAGRVESAVDADEIGKRNVRNMRSAHTTFPVVVDDITKQKVHSLDTLRNFWKGWTDESPYPMFAFISNDKRPNQWFRNRAKILHFDVNFQTSRRGEAQVNELISKHNPLFSWFGHAYLAHDLRLAEDDDTLAEVRETMLALYDRAERNPPEYFPHEPAERIHDTGRSRWHDLLERDDVELSEEKDTLVISFDESMSYEIHTYKRDPPMTVRVEKRGLDLVIKTPDEFYEWLGEDTATVARPGFLSRLRSRFSG</sequence>
<keyword evidence="3" id="KW-1185">Reference proteome</keyword>
<name>A0ABU2G9S3_9EURY</name>
<protein>
    <submittedName>
        <fullName evidence="2">Tyrosyl-DNA phosphodiesterase</fullName>
    </submittedName>
</protein>
<feature type="compositionally biased region" description="Acidic residues" evidence="1">
    <location>
        <begin position="273"/>
        <end position="284"/>
    </location>
</feature>
<evidence type="ECO:0000313" key="2">
    <source>
        <dbReference type="EMBL" id="MDS0297550.1"/>
    </source>
</evidence>
<dbReference type="RefSeq" id="WP_310922365.1">
    <property type="nucleotide sequence ID" value="NZ_JAMQOP010000001.1"/>
</dbReference>
<dbReference type="EMBL" id="JAMQOP010000001">
    <property type="protein sequence ID" value="MDS0297550.1"/>
    <property type="molecule type" value="Genomic_DNA"/>
</dbReference>